<evidence type="ECO:0000313" key="4">
    <source>
        <dbReference type="Proteomes" id="UP000255230"/>
    </source>
</evidence>
<dbReference type="InterPro" id="IPR047655">
    <property type="entry name" value="Transpos_IS630-like"/>
</dbReference>
<dbReference type="KEGG" id="mos:AXE82_04420"/>
<dbReference type="Proteomes" id="UP000255230">
    <property type="component" value="Unassembled WGS sequence"/>
</dbReference>
<sequence>MLGLLLLTLSITADNILFMDETGFYQRQYYTRSWSPIGKPCYAKIDANKGKRLNLIGAMRLNDFKLIAPVTFEGGCKRVTVENWLHTLGQSLPKDDKGNYPKRVLVLDNARFHHGGDLKQIAELYNIELTYLPPYSPELNPIEQLWAVIKQKVRLTLSKFDTLKDCVESCLV</sequence>
<dbReference type="SUPFAM" id="SSF53098">
    <property type="entry name" value="Ribonuclease H-like"/>
    <property type="match status" value="1"/>
</dbReference>
<reference evidence="2 4" key="1">
    <citation type="submission" date="2018-06" db="EMBL/GenBank/DDBJ databases">
        <authorList>
            <consortium name="Pathogen Informatics"/>
            <person name="Doyle S."/>
        </authorList>
    </citation>
    <scope>NUCLEOTIDE SEQUENCE [LARGE SCALE GENOMIC DNA]</scope>
    <source>
        <strain evidence="2 4">NCTC10465</strain>
    </source>
</reference>
<gene>
    <name evidence="2" type="ORF">NCTC10465_00581</name>
    <name evidence="3" type="ORF">NCTC10465_02164</name>
</gene>
<feature type="domain" description="Tc1-like transposase DDE" evidence="1">
    <location>
        <begin position="16"/>
        <end position="163"/>
    </location>
</feature>
<dbReference type="Gene3D" id="3.30.420.10">
    <property type="entry name" value="Ribonuclease H-like superfamily/Ribonuclease H"/>
    <property type="match status" value="1"/>
</dbReference>
<dbReference type="GeneID" id="35779258"/>
<dbReference type="KEGG" id="mos:AXE82_07375"/>
<dbReference type="EMBL" id="UGPY01000001">
    <property type="protein sequence ID" value="STY96814.1"/>
    <property type="molecule type" value="Genomic_DNA"/>
</dbReference>
<dbReference type="EMBL" id="UGPY01000001">
    <property type="protein sequence ID" value="STY98353.1"/>
    <property type="molecule type" value="Genomic_DNA"/>
</dbReference>
<dbReference type="PANTHER" id="PTHR46564:SF1">
    <property type="entry name" value="TRANSPOSASE"/>
    <property type="match status" value="1"/>
</dbReference>
<keyword evidence="4" id="KW-1185">Reference proteome</keyword>
<keyword evidence="2" id="KW-0378">Hydrolase</keyword>
<evidence type="ECO:0000313" key="3">
    <source>
        <dbReference type="EMBL" id="STY98353.1"/>
    </source>
</evidence>
<dbReference type="InterPro" id="IPR012337">
    <property type="entry name" value="RNaseH-like_sf"/>
</dbReference>
<dbReference type="RefSeq" id="WP_062331883.1">
    <property type="nucleotide sequence ID" value="NZ_CBCRZU010000061.1"/>
</dbReference>
<dbReference type="GO" id="GO:0004519">
    <property type="term" value="F:endonuclease activity"/>
    <property type="evidence" value="ECO:0007669"/>
    <property type="project" value="UniProtKB-KW"/>
</dbReference>
<organism evidence="2 4">
    <name type="scientific">Faucicola osloensis</name>
    <name type="common">Moraxella osloensis</name>
    <dbReference type="NCBI Taxonomy" id="34062"/>
    <lineage>
        <taxon>Bacteria</taxon>
        <taxon>Pseudomonadati</taxon>
        <taxon>Pseudomonadota</taxon>
        <taxon>Gammaproteobacteria</taxon>
        <taxon>Moraxellales</taxon>
        <taxon>Moraxellaceae</taxon>
        <taxon>Faucicola</taxon>
    </lineage>
</organism>
<protein>
    <submittedName>
        <fullName evidence="2">DDE superfamily endonuclease</fullName>
    </submittedName>
</protein>
<keyword evidence="2" id="KW-0255">Endonuclease</keyword>
<keyword evidence="2" id="KW-0540">Nuclease</keyword>
<name>A0A120KQV8_FAUOS</name>
<dbReference type="GO" id="GO:0003676">
    <property type="term" value="F:nucleic acid binding"/>
    <property type="evidence" value="ECO:0007669"/>
    <property type="project" value="InterPro"/>
</dbReference>
<dbReference type="Pfam" id="PF13358">
    <property type="entry name" value="DDE_3"/>
    <property type="match status" value="1"/>
</dbReference>
<dbReference type="NCBIfam" id="NF033545">
    <property type="entry name" value="transpos_IS630"/>
    <property type="match status" value="1"/>
</dbReference>
<proteinExistence type="predicted"/>
<dbReference type="InterPro" id="IPR036397">
    <property type="entry name" value="RNaseH_sf"/>
</dbReference>
<dbReference type="InterPro" id="IPR038717">
    <property type="entry name" value="Tc1-like_DDE_dom"/>
</dbReference>
<dbReference type="PANTHER" id="PTHR46564">
    <property type="entry name" value="TRANSPOSASE"/>
    <property type="match status" value="1"/>
</dbReference>
<evidence type="ECO:0000259" key="1">
    <source>
        <dbReference type="Pfam" id="PF13358"/>
    </source>
</evidence>
<dbReference type="AlphaFoldDB" id="A0A120KQV8"/>
<accession>A0A120KQV8</accession>
<evidence type="ECO:0000313" key="2">
    <source>
        <dbReference type="EMBL" id="STY96814.1"/>
    </source>
</evidence>